<accession>A0A9W5QS66</accession>
<comment type="caution">
    <text evidence="1">The sequence shown here is derived from an EMBL/GenBank/DDBJ whole genome shotgun (WGS) entry which is preliminary data.</text>
</comment>
<sequence>MRESEFKMLIDRLEDEWEQPDAIALKIDNKPWVVCMTLDKFLGGVKQD</sequence>
<dbReference type="EMBL" id="AHEF01000074">
    <property type="protein sequence ID" value="EOP85981.1"/>
    <property type="molecule type" value="Genomic_DNA"/>
</dbReference>
<dbReference type="Proteomes" id="UP000014009">
    <property type="component" value="Unassembled WGS sequence"/>
</dbReference>
<organism evidence="1 2">
    <name type="scientific">Bacillus cereus HuB4-4</name>
    <dbReference type="NCBI Taxonomy" id="1053211"/>
    <lineage>
        <taxon>Bacteria</taxon>
        <taxon>Bacillati</taxon>
        <taxon>Bacillota</taxon>
        <taxon>Bacilli</taxon>
        <taxon>Bacillales</taxon>
        <taxon>Bacillaceae</taxon>
        <taxon>Bacillus</taxon>
        <taxon>Bacillus cereus group</taxon>
    </lineage>
</organism>
<reference evidence="1 2" key="1">
    <citation type="submission" date="2012-12" db="EMBL/GenBank/DDBJ databases">
        <title>The Genome Sequence of Bacillus cereus HuB4-4.</title>
        <authorList>
            <consortium name="The Broad Institute Genome Sequencing Platform"/>
            <consortium name="The Broad Institute Genome Sequencing Center for Infectious Disease"/>
            <person name="Feldgarden M."/>
            <person name="Van der Auwera G.A."/>
            <person name="Mahillon J."/>
            <person name="Duprez V."/>
            <person name="Timmery S."/>
            <person name="Mattelet C."/>
            <person name="Dierick K."/>
            <person name="Sun M."/>
            <person name="Yu Z."/>
            <person name="Zhu L."/>
            <person name="Hu X."/>
            <person name="Shank E.B."/>
            <person name="Swiecicka I."/>
            <person name="Hansen B.M."/>
            <person name="Andrup L."/>
            <person name="Walker B."/>
            <person name="Young S.K."/>
            <person name="Zeng Q."/>
            <person name="Gargeya S."/>
            <person name="Fitzgerald M."/>
            <person name="Haas B."/>
            <person name="Abouelleil A."/>
            <person name="Alvarado L."/>
            <person name="Arachchi H.M."/>
            <person name="Berlin A.M."/>
            <person name="Chapman S.B."/>
            <person name="Dewar J."/>
            <person name="Goldberg J."/>
            <person name="Griggs A."/>
            <person name="Gujja S."/>
            <person name="Hansen M."/>
            <person name="Howarth C."/>
            <person name="Imamovic A."/>
            <person name="Larimer J."/>
            <person name="McCowan C."/>
            <person name="Murphy C."/>
            <person name="Neiman D."/>
            <person name="Pearson M."/>
            <person name="Priest M."/>
            <person name="Roberts A."/>
            <person name="Saif S."/>
            <person name="Shea T."/>
            <person name="Sisk P."/>
            <person name="Sykes S."/>
            <person name="Wortman J."/>
            <person name="Nusbaum C."/>
            <person name="Birren B."/>
        </authorList>
    </citation>
    <scope>NUCLEOTIDE SEQUENCE [LARGE SCALE GENOMIC DNA]</scope>
    <source>
        <strain evidence="1 2">HuB4-4</strain>
    </source>
</reference>
<dbReference type="RefSeq" id="WP_016098885.1">
    <property type="nucleotide sequence ID" value="NZ_KB976537.1"/>
</dbReference>
<dbReference type="AlphaFoldDB" id="A0A9W5QS66"/>
<gene>
    <name evidence="1" type="ORF">IGM_04356</name>
</gene>
<evidence type="ECO:0000313" key="2">
    <source>
        <dbReference type="Proteomes" id="UP000014009"/>
    </source>
</evidence>
<proteinExistence type="predicted"/>
<evidence type="ECO:0000313" key="1">
    <source>
        <dbReference type="EMBL" id="EOP85981.1"/>
    </source>
</evidence>
<protein>
    <submittedName>
        <fullName evidence="1">Uncharacterized protein</fullName>
    </submittedName>
</protein>
<name>A0A9W5QS66_BACCE</name>